<name>A0A1I5E5U9_9HYPH</name>
<dbReference type="GO" id="GO:0005886">
    <property type="term" value="C:plasma membrane"/>
    <property type="evidence" value="ECO:0007669"/>
    <property type="project" value="TreeGrafter"/>
</dbReference>
<dbReference type="Pfam" id="PF05656">
    <property type="entry name" value="DUF805"/>
    <property type="match status" value="1"/>
</dbReference>
<organism evidence="2 3">
    <name type="scientific">Cohaesibacter marisflavi</name>
    <dbReference type="NCBI Taxonomy" id="655353"/>
    <lineage>
        <taxon>Bacteria</taxon>
        <taxon>Pseudomonadati</taxon>
        <taxon>Pseudomonadota</taxon>
        <taxon>Alphaproteobacteria</taxon>
        <taxon>Hyphomicrobiales</taxon>
        <taxon>Cohaesibacteraceae</taxon>
    </lineage>
</organism>
<dbReference type="PANTHER" id="PTHR34980:SF2">
    <property type="entry name" value="INNER MEMBRANE PROTEIN YHAH-RELATED"/>
    <property type="match status" value="1"/>
</dbReference>
<evidence type="ECO:0000313" key="3">
    <source>
        <dbReference type="Proteomes" id="UP000199236"/>
    </source>
</evidence>
<dbReference type="PANTHER" id="PTHR34980">
    <property type="entry name" value="INNER MEMBRANE PROTEIN-RELATED-RELATED"/>
    <property type="match status" value="1"/>
</dbReference>
<feature type="transmembrane region" description="Helical" evidence="1">
    <location>
        <begin position="27"/>
        <end position="49"/>
    </location>
</feature>
<accession>A0A1I5E5U9</accession>
<protein>
    <submittedName>
        <fullName evidence="2">Uncharacterized membrane protein YhaH, DUF805 family</fullName>
    </submittedName>
</protein>
<dbReference type="AlphaFoldDB" id="A0A1I5E5U9"/>
<dbReference type="Proteomes" id="UP000199236">
    <property type="component" value="Unassembled WGS sequence"/>
</dbReference>
<keyword evidence="1" id="KW-0472">Membrane</keyword>
<proteinExistence type="predicted"/>
<sequence length="163" mass="18739">MFSLYGKLFSILRASFSYSGRTARMEFWFFFTFFTLMFFAALGADVTYIRQQEPSGLALFLYQLMGNREPFVPLYLLLFSPAMVAITVRRLHDRGHKWWWTLVYLIPFFGLFPMVAMLARKSQEGFNRFGANPLDMAALAKRDAQATRSSYDSAPAHSPSPAE</sequence>
<dbReference type="RefSeq" id="WP_175527967.1">
    <property type="nucleotide sequence ID" value="NZ_FOVR01000003.1"/>
</dbReference>
<dbReference type="InterPro" id="IPR008523">
    <property type="entry name" value="DUF805"/>
</dbReference>
<gene>
    <name evidence="2" type="ORF">SAMN04488056_10347</name>
</gene>
<dbReference type="STRING" id="655353.SAMN04488056_10347"/>
<feature type="transmembrane region" description="Helical" evidence="1">
    <location>
        <begin position="70"/>
        <end position="92"/>
    </location>
</feature>
<evidence type="ECO:0000313" key="2">
    <source>
        <dbReference type="EMBL" id="SFO06874.1"/>
    </source>
</evidence>
<keyword evidence="1" id="KW-0812">Transmembrane</keyword>
<feature type="transmembrane region" description="Helical" evidence="1">
    <location>
        <begin position="98"/>
        <end position="119"/>
    </location>
</feature>
<evidence type="ECO:0000256" key="1">
    <source>
        <dbReference type="SAM" id="Phobius"/>
    </source>
</evidence>
<reference evidence="2 3" key="1">
    <citation type="submission" date="2016-10" db="EMBL/GenBank/DDBJ databases">
        <authorList>
            <person name="de Groot N.N."/>
        </authorList>
    </citation>
    <scope>NUCLEOTIDE SEQUENCE [LARGE SCALE GENOMIC DNA]</scope>
    <source>
        <strain evidence="2 3">CGMCC 1.9157</strain>
    </source>
</reference>
<dbReference type="EMBL" id="FOVR01000003">
    <property type="protein sequence ID" value="SFO06874.1"/>
    <property type="molecule type" value="Genomic_DNA"/>
</dbReference>
<keyword evidence="3" id="KW-1185">Reference proteome</keyword>
<keyword evidence="1" id="KW-1133">Transmembrane helix</keyword>